<name>B4LRH2_DROVI</name>
<dbReference type="HOGENOM" id="CLU_1929797_0_0_1"/>
<dbReference type="eggNOG" id="KOG1218">
    <property type="taxonomic scope" value="Eukaryota"/>
</dbReference>
<dbReference type="AlphaFoldDB" id="B4LRH2"/>
<dbReference type="OrthoDB" id="5912242at2759"/>
<reference evidence="1 2" key="1">
    <citation type="journal article" date="2007" name="Nature">
        <title>Evolution of genes and genomes on the Drosophila phylogeny.</title>
        <authorList>
            <consortium name="Drosophila 12 Genomes Consortium"/>
            <person name="Clark A.G."/>
            <person name="Eisen M.B."/>
            <person name="Smith D.R."/>
            <person name="Bergman C.M."/>
            <person name="Oliver B."/>
            <person name="Markow T.A."/>
            <person name="Kaufman T.C."/>
            <person name="Kellis M."/>
            <person name="Gelbart W."/>
            <person name="Iyer V.N."/>
            <person name="Pollard D.A."/>
            <person name="Sackton T.B."/>
            <person name="Larracuente A.M."/>
            <person name="Singh N.D."/>
            <person name="Abad J.P."/>
            <person name="Abt D.N."/>
            <person name="Adryan B."/>
            <person name="Aguade M."/>
            <person name="Akashi H."/>
            <person name="Anderson W.W."/>
            <person name="Aquadro C.F."/>
            <person name="Ardell D.H."/>
            <person name="Arguello R."/>
            <person name="Artieri C.G."/>
            <person name="Barbash D.A."/>
            <person name="Barker D."/>
            <person name="Barsanti P."/>
            <person name="Batterham P."/>
            <person name="Batzoglou S."/>
            <person name="Begun D."/>
            <person name="Bhutkar A."/>
            <person name="Blanco E."/>
            <person name="Bosak S.A."/>
            <person name="Bradley R.K."/>
            <person name="Brand A.D."/>
            <person name="Brent M.R."/>
            <person name="Brooks A.N."/>
            <person name="Brown R.H."/>
            <person name="Butlin R.K."/>
            <person name="Caggese C."/>
            <person name="Calvi B.R."/>
            <person name="Bernardo de Carvalho A."/>
            <person name="Caspi A."/>
            <person name="Castrezana S."/>
            <person name="Celniker S.E."/>
            <person name="Chang J.L."/>
            <person name="Chapple C."/>
            <person name="Chatterji S."/>
            <person name="Chinwalla A."/>
            <person name="Civetta A."/>
            <person name="Clifton S.W."/>
            <person name="Comeron J.M."/>
            <person name="Costello J.C."/>
            <person name="Coyne J.A."/>
            <person name="Daub J."/>
            <person name="David R.G."/>
            <person name="Delcher A.L."/>
            <person name="Delehaunty K."/>
            <person name="Do C.B."/>
            <person name="Ebling H."/>
            <person name="Edwards K."/>
            <person name="Eickbush T."/>
            <person name="Evans J.D."/>
            <person name="Filipski A."/>
            <person name="Findeiss S."/>
            <person name="Freyhult E."/>
            <person name="Fulton L."/>
            <person name="Fulton R."/>
            <person name="Garcia A.C."/>
            <person name="Gardiner A."/>
            <person name="Garfield D.A."/>
            <person name="Garvin B.E."/>
            <person name="Gibson G."/>
            <person name="Gilbert D."/>
            <person name="Gnerre S."/>
            <person name="Godfrey J."/>
            <person name="Good R."/>
            <person name="Gotea V."/>
            <person name="Gravely B."/>
            <person name="Greenberg A.J."/>
            <person name="Griffiths-Jones S."/>
            <person name="Gross S."/>
            <person name="Guigo R."/>
            <person name="Gustafson E.A."/>
            <person name="Haerty W."/>
            <person name="Hahn M.W."/>
            <person name="Halligan D.L."/>
            <person name="Halpern A.L."/>
            <person name="Halter G.M."/>
            <person name="Han M.V."/>
            <person name="Heger A."/>
            <person name="Hillier L."/>
            <person name="Hinrichs A.S."/>
            <person name="Holmes I."/>
            <person name="Hoskins R.A."/>
            <person name="Hubisz M.J."/>
            <person name="Hultmark D."/>
            <person name="Huntley M.A."/>
            <person name="Jaffe D.B."/>
            <person name="Jagadeeshan S."/>
            <person name="Jeck W.R."/>
            <person name="Johnson J."/>
            <person name="Jones C.D."/>
            <person name="Jordan W.C."/>
            <person name="Karpen G.H."/>
            <person name="Kataoka E."/>
            <person name="Keightley P.D."/>
            <person name="Kheradpour P."/>
            <person name="Kirkness E.F."/>
            <person name="Koerich L.B."/>
            <person name="Kristiansen K."/>
            <person name="Kudrna D."/>
            <person name="Kulathinal R.J."/>
            <person name="Kumar S."/>
            <person name="Kwok R."/>
            <person name="Lander E."/>
            <person name="Langley C.H."/>
            <person name="Lapoint R."/>
            <person name="Lazzaro B.P."/>
            <person name="Lee S.J."/>
            <person name="Levesque L."/>
            <person name="Li R."/>
            <person name="Lin C.F."/>
            <person name="Lin M.F."/>
            <person name="Lindblad-Toh K."/>
            <person name="Llopart A."/>
            <person name="Long M."/>
            <person name="Low L."/>
            <person name="Lozovsky E."/>
            <person name="Lu J."/>
            <person name="Luo M."/>
            <person name="Machado C.A."/>
            <person name="Makalowski W."/>
            <person name="Marzo M."/>
            <person name="Matsuda M."/>
            <person name="Matzkin L."/>
            <person name="McAllister B."/>
            <person name="McBride C.S."/>
            <person name="McKernan B."/>
            <person name="McKernan K."/>
            <person name="Mendez-Lago M."/>
            <person name="Minx P."/>
            <person name="Mollenhauer M.U."/>
            <person name="Montooth K."/>
            <person name="Mount S.M."/>
            <person name="Mu X."/>
            <person name="Myers E."/>
            <person name="Negre B."/>
            <person name="Newfeld S."/>
            <person name="Nielsen R."/>
            <person name="Noor M.A."/>
            <person name="O'Grady P."/>
            <person name="Pachter L."/>
            <person name="Papaceit M."/>
            <person name="Parisi M.J."/>
            <person name="Parisi M."/>
            <person name="Parts L."/>
            <person name="Pedersen J.S."/>
            <person name="Pesole G."/>
            <person name="Phillippy A.M."/>
            <person name="Ponting C.P."/>
            <person name="Pop M."/>
            <person name="Porcelli D."/>
            <person name="Powell J.R."/>
            <person name="Prohaska S."/>
            <person name="Pruitt K."/>
            <person name="Puig M."/>
            <person name="Quesneville H."/>
            <person name="Ram K.R."/>
            <person name="Rand D."/>
            <person name="Rasmussen M.D."/>
            <person name="Reed L.K."/>
            <person name="Reenan R."/>
            <person name="Reily A."/>
            <person name="Remington K.A."/>
            <person name="Rieger T.T."/>
            <person name="Ritchie M.G."/>
            <person name="Robin C."/>
            <person name="Rogers Y.H."/>
            <person name="Rohde C."/>
            <person name="Rozas J."/>
            <person name="Rubenfield M.J."/>
            <person name="Ruiz A."/>
            <person name="Russo S."/>
            <person name="Salzberg S.L."/>
            <person name="Sanchez-Gracia A."/>
            <person name="Saranga D.J."/>
            <person name="Sato H."/>
            <person name="Schaeffer S.W."/>
            <person name="Schatz M.C."/>
            <person name="Schlenke T."/>
            <person name="Schwartz R."/>
            <person name="Segarra C."/>
            <person name="Singh R.S."/>
            <person name="Sirot L."/>
            <person name="Sirota M."/>
            <person name="Sisneros N.B."/>
            <person name="Smith C.D."/>
            <person name="Smith T.F."/>
            <person name="Spieth J."/>
            <person name="Stage D.E."/>
            <person name="Stark A."/>
            <person name="Stephan W."/>
            <person name="Strausberg R.L."/>
            <person name="Strempel S."/>
            <person name="Sturgill D."/>
            <person name="Sutton G."/>
            <person name="Sutton G.G."/>
            <person name="Tao W."/>
            <person name="Teichmann S."/>
            <person name="Tobari Y.N."/>
            <person name="Tomimura Y."/>
            <person name="Tsolas J.M."/>
            <person name="Valente V.L."/>
            <person name="Venter E."/>
            <person name="Venter J.C."/>
            <person name="Vicario S."/>
            <person name="Vieira F.G."/>
            <person name="Vilella A.J."/>
            <person name="Villasante A."/>
            <person name="Walenz B."/>
            <person name="Wang J."/>
            <person name="Wasserman M."/>
            <person name="Watts T."/>
            <person name="Wilson D."/>
            <person name="Wilson R.K."/>
            <person name="Wing R.A."/>
            <person name="Wolfner M.F."/>
            <person name="Wong A."/>
            <person name="Wong G.K."/>
            <person name="Wu C.I."/>
            <person name="Wu G."/>
            <person name="Yamamoto D."/>
            <person name="Yang H.P."/>
            <person name="Yang S.P."/>
            <person name="Yorke J.A."/>
            <person name="Yoshida K."/>
            <person name="Zdobnov E."/>
            <person name="Zhang P."/>
            <person name="Zhang Y."/>
            <person name="Zimin A.V."/>
            <person name="Baldwin J."/>
            <person name="Abdouelleil A."/>
            <person name="Abdulkadir J."/>
            <person name="Abebe A."/>
            <person name="Abera B."/>
            <person name="Abreu J."/>
            <person name="Acer S.C."/>
            <person name="Aftuck L."/>
            <person name="Alexander A."/>
            <person name="An P."/>
            <person name="Anderson E."/>
            <person name="Anderson S."/>
            <person name="Arachi H."/>
            <person name="Azer M."/>
            <person name="Bachantsang P."/>
            <person name="Barry A."/>
            <person name="Bayul T."/>
            <person name="Berlin A."/>
            <person name="Bessette D."/>
            <person name="Bloom T."/>
            <person name="Blye J."/>
            <person name="Boguslavskiy L."/>
            <person name="Bonnet C."/>
            <person name="Boukhgalter B."/>
            <person name="Bourzgui I."/>
            <person name="Brown A."/>
            <person name="Cahill P."/>
            <person name="Channer S."/>
            <person name="Cheshatsang Y."/>
            <person name="Chuda L."/>
            <person name="Citroen M."/>
            <person name="Collymore A."/>
            <person name="Cooke P."/>
            <person name="Costello M."/>
            <person name="D'Aco K."/>
            <person name="Daza R."/>
            <person name="De Haan G."/>
            <person name="DeGray S."/>
            <person name="DeMaso C."/>
            <person name="Dhargay N."/>
            <person name="Dooley K."/>
            <person name="Dooley E."/>
            <person name="Doricent M."/>
            <person name="Dorje P."/>
            <person name="Dorjee K."/>
            <person name="Dupes A."/>
            <person name="Elong R."/>
            <person name="Falk J."/>
            <person name="Farina A."/>
            <person name="Faro S."/>
            <person name="Ferguson D."/>
            <person name="Fisher S."/>
            <person name="Foley C.D."/>
            <person name="Franke A."/>
            <person name="Friedrich D."/>
            <person name="Gadbois L."/>
            <person name="Gearin G."/>
            <person name="Gearin C.R."/>
            <person name="Giannoukos G."/>
            <person name="Goode T."/>
            <person name="Graham J."/>
            <person name="Grandbois E."/>
            <person name="Grewal S."/>
            <person name="Gyaltsen K."/>
            <person name="Hafez N."/>
            <person name="Hagos B."/>
            <person name="Hall J."/>
            <person name="Henson C."/>
            <person name="Hollinger A."/>
            <person name="Honan T."/>
            <person name="Huard M.D."/>
            <person name="Hughes L."/>
            <person name="Hurhula B."/>
            <person name="Husby M.E."/>
            <person name="Kamat A."/>
            <person name="Kanga B."/>
            <person name="Kashin S."/>
            <person name="Khazanovich D."/>
            <person name="Kisner P."/>
            <person name="Lance K."/>
            <person name="Lara M."/>
            <person name="Lee W."/>
            <person name="Lennon N."/>
            <person name="Letendre F."/>
            <person name="LeVine R."/>
            <person name="Lipovsky A."/>
            <person name="Liu X."/>
            <person name="Liu J."/>
            <person name="Liu S."/>
            <person name="Lokyitsang T."/>
            <person name="Lokyitsang Y."/>
            <person name="Lubonja R."/>
            <person name="Lui A."/>
            <person name="MacDonald P."/>
            <person name="Magnisalis V."/>
            <person name="Maru K."/>
            <person name="Matthews C."/>
            <person name="McCusker W."/>
            <person name="McDonough S."/>
            <person name="Mehta T."/>
            <person name="Meldrim J."/>
            <person name="Meneus L."/>
            <person name="Mihai O."/>
            <person name="Mihalev A."/>
            <person name="Mihova T."/>
            <person name="Mittelman R."/>
            <person name="Mlenga V."/>
            <person name="Montmayeur A."/>
            <person name="Mulrain L."/>
            <person name="Navidi A."/>
            <person name="Naylor J."/>
            <person name="Negash T."/>
            <person name="Nguyen T."/>
            <person name="Nguyen N."/>
            <person name="Nicol R."/>
            <person name="Norbu C."/>
            <person name="Norbu N."/>
            <person name="Novod N."/>
            <person name="O'Neill B."/>
            <person name="Osman S."/>
            <person name="Markiewicz E."/>
            <person name="Oyono O.L."/>
            <person name="Patti C."/>
            <person name="Phunkhang P."/>
            <person name="Pierre F."/>
            <person name="Priest M."/>
            <person name="Raghuraman S."/>
            <person name="Rege F."/>
            <person name="Reyes R."/>
            <person name="Rise C."/>
            <person name="Rogov P."/>
            <person name="Ross K."/>
            <person name="Ryan E."/>
            <person name="Settipalli S."/>
            <person name="Shea T."/>
            <person name="Sherpa N."/>
            <person name="Shi L."/>
            <person name="Shih D."/>
            <person name="Sparrow T."/>
            <person name="Spaulding J."/>
            <person name="Stalker J."/>
            <person name="Stange-Thomann N."/>
            <person name="Stavropoulos S."/>
            <person name="Stone C."/>
            <person name="Strader C."/>
            <person name="Tesfaye S."/>
            <person name="Thomson T."/>
            <person name="Thoulutsang Y."/>
            <person name="Thoulutsang D."/>
            <person name="Topham K."/>
            <person name="Topping I."/>
            <person name="Tsamla T."/>
            <person name="Vassiliev H."/>
            <person name="Vo A."/>
            <person name="Wangchuk T."/>
            <person name="Wangdi T."/>
            <person name="Weiand M."/>
            <person name="Wilkinson J."/>
            <person name="Wilson A."/>
            <person name="Yadav S."/>
            <person name="Young G."/>
            <person name="Yu Q."/>
            <person name="Zembek L."/>
            <person name="Zhong D."/>
            <person name="Zimmer A."/>
            <person name="Zwirko Z."/>
            <person name="Jaffe D.B."/>
            <person name="Alvarez P."/>
            <person name="Brockman W."/>
            <person name="Butler J."/>
            <person name="Chin C."/>
            <person name="Gnerre S."/>
            <person name="Grabherr M."/>
            <person name="Kleber M."/>
            <person name="Mauceli E."/>
            <person name="MacCallum I."/>
        </authorList>
    </citation>
    <scope>NUCLEOTIDE SEQUENCE [LARGE SCALE GENOMIC DNA]</scope>
    <source>
        <strain evidence="2">Tucson 15010-1051.87</strain>
    </source>
</reference>
<proteinExistence type="predicted"/>
<protein>
    <recommendedName>
        <fullName evidence="3">EGF-like domain-containing protein</fullName>
    </recommendedName>
</protein>
<gene>
    <name evidence="1" type="primary">Dvir\GJ12389</name>
    <name evidence="1" type="ORF">Dvir_GJ12389</name>
</gene>
<sequence>MENFEQHQDKCLGLLDLSCSNNTQCEHVDASICLPQGMRCACIPGYVPNHNRTTCITGLGLGGHCTSAALTIAAAAAAITFQK</sequence>
<dbReference type="EMBL" id="CH940649">
    <property type="protein sequence ID" value="EDW63567.2"/>
    <property type="molecule type" value="Genomic_DNA"/>
</dbReference>
<evidence type="ECO:0008006" key="3">
    <source>
        <dbReference type="Google" id="ProtNLM"/>
    </source>
</evidence>
<dbReference type="InParanoid" id="B4LRH2"/>
<accession>B4LRH2</accession>
<evidence type="ECO:0000313" key="1">
    <source>
        <dbReference type="EMBL" id="EDW63567.2"/>
    </source>
</evidence>
<keyword evidence="2" id="KW-1185">Reference proteome</keyword>
<evidence type="ECO:0000313" key="2">
    <source>
        <dbReference type="Proteomes" id="UP000008792"/>
    </source>
</evidence>
<dbReference type="Proteomes" id="UP000008792">
    <property type="component" value="Unassembled WGS sequence"/>
</dbReference>
<organism evidence="1 2">
    <name type="scientific">Drosophila virilis</name>
    <name type="common">Fruit fly</name>
    <dbReference type="NCBI Taxonomy" id="7244"/>
    <lineage>
        <taxon>Eukaryota</taxon>
        <taxon>Metazoa</taxon>
        <taxon>Ecdysozoa</taxon>
        <taxon>Arthropoda</taxon>
        <taxon>Hexapoda</taxon>
        <taxon>Insecta</taxon>
        <taxon>Pterygota</taxon>
        <taxon>Neoptera</taxon>
        <taxon>Endopterygota</taxon>
        <taxon>Diptera</taxon>
        <taxon>Brachycera</taxon>
        <taxon>Muscomorpha</taxon>
        <taxon>Ephydroidea</taxon>
        <taxon>Drosophilidae</taxon>
        <taxon>Drosophila</taxon>
    </lineage>
</organism>